<dbReference type="EMBL" id="JBHTJG010000003">
    <property type="protein sequence ID" value="MFD0946307.1"/>
    <property type="molecule type" value="Genomic_DNA"/>
</dbReference>
<evidence type="ECO:0000313" key="1">
    <source>
        <dbReference type="EMBL" id="MFD0946307.1"/>
    </source>
</evidence>
<sequence length="49" mass="5978">MSRTRAERWAAEQNRNEHTKDYFAYHAGRNRWQVRRREDGGRETTLIAE</sequence>
<protein>
    <submittedName>
        <fullName evidence="1">Uncharacterized protein</fullName>
    </submittedName>
</protein>
<comment type="caution">
    <text evidence="1">The sequence shown here is derived from an EMBL/GenBank/DDBJ whole genome shotgun (WGS) entry which is preliminary data.</text>
</comment>
<reference evidence="2" key="1">
    <citation type="journal article" date="2019" name="Int. J. Syst. Evol. Microbiol.">
        <title>The Global Catalogue of Microorganisms (GCM) 10K type strain sequencing project: providing services to taxonomists for standard genome sequencing and annotation.</title>
        <authorList>
            <consortium name="The Broad Institute Genomics Platform"/>
            <consortium name="The Broad Institute Genome Sequencing Center for Infectious Disease"/>
            <person name="Wu L."/>
            <person name="Ma J."/>
        </authorList>
    </citation>
    <scope>NUCLEOTIDE SEQUENCE [LARGE SCALE GENOMIC DNA]</scope>
    <source>
        <strain evidence="2">CCUG 62982</strain>
    </source>
</reference>
<accession>A0ABW3H613</accession>
<organism evidence="1 2">
    <name type="scientific">Sphingomonas canadensis</name>
    <dbReference type="NCBI Taxonomy" id="1219257"/>
    <lineage>
        <taxon>Bacteria</taxon>
        <taxon>Pseudomonadati</taxon>
        <taxon>Pseudomonadota</taxon>
        <taxon>Alphaproteobacteria</taxon>
        <taxon>Sphingomonadales</taxon>
        <taxon>Sphingomonadaceae</taxon>
        <taxon>Sphingomonas</taxon>
    </lineage>
</organism>
<proteinExistence type="predicted"/>
<gene>
    <name evidence="1" type="ORF">ACFQ1E_08165</name>
</gene>
<evidence type="ECO:0000313" key="2">
    <source>
        <dbReference type="Proteomes" id="UP001596977"/>
    </source>
</evidence>
<dbReference type="RefSeq" id="WP_264943679.1">
    <property type="nucleotide sequence ID" value="NZ_JAPDRA010000003.1"/>
</dbReference>
<keyword evidence="2" id="KW-1185">Reference proteome</keyword>
<name>A0ABW3H613_9SPHN</name>
<dbReference type="Proteomes" id="UP001596977">
    <property type="component" value="Unassembled WGS sequence"/>
</dbReference>